<dbReference type="GO" id="GO:0003677">
    <property type="term" value="F:DNA binding"/>
    <property type="evidence" value="ECO:0007669"/>
    <property type="project" value="UniProtKB-KW"/>
</dbReference>
<evidence type="ECO:0000256" key="2">
    <source>
        <dbReference type="ARBA" id="ARBA00023242"/>
    </source>
</evidence>
<keyword evidence="2" id="KW-0539">Nucleus</keyword>
<name>A0A0E0BSD1_9ORYZ</name>
<dbReference type="PANTHER" id="PTHR21677">
    <property type="entry name" value="CRAMPED PROTEIN"/>
    <property type="match status" value="1"/>
</dbReference>
<proteinExistence type="predicted"/>
<feature type="compositionally biased region" description="Low complexity" evidence="3">
    <location>
        <begin position="678"/>
        <end position="697"/>
    </location>
</feature>
<dbReference type="SMART" id="SM00717">
    <property type="entry name" value="SANT"/>
    <property type="match status" value="1"/>
</dbReference>
<accession>A0A0E0BSD1</accession>
<dbReference type="GO" id="GO:0005634">
    <property type="term" value="C:nucleus"/>
    <property type="evidence" value="ECO:0007669"/>
    <property type="project" value="TreeGrafter"/>
</dbReference>
<reference evidence="6" key="1">
    <citation type="submission" date="2015-04" db="UniProtKB">
        <authorList>
            <consortium name="EnsemblPlants"/>
        </authorList>
    </citation>
    <scope>IDENTIFICATION</scope>
</reference>
<sequence>MWQFAQFGLMRMRSSSPCGPSRRWSVATNRRWSSGDQHRLAFRCTACCCCRRRCTLATSVTALLVTLAGAAGHAGEERDRSGTAAGNGVAVAAFSGPKCKNPAKIIVRPCCSASTPVSSPRELAHPPPCADLHRFRDFASSGAVVRPAASAASWFGGSTEPPMSLVRSAPARQWAAWTRQEEQNFFNALRQVGKNFEKITLRVQSKSKDQVRHYYYRLVRRMKKLLGPEFSLDAKNSKDTIAAMLCWWSLLEKFSCSASKLHLKPRRFKTFVEALGNQLLKDRNKTRKKCPRGDVCLSSSSSAVNRTPGNESFSVKLLAVDVSNGSKVGSSKGSFFKKVTEPNCSNKSGATKGDLSATRTVKQKRRAGGVVASAAYKKWERAAMAGVSLVADAAEELERNTVNADARMLSPSSSNACTVDGLGTNHIKEADQQAPAKLKLQLFPINEATRKALEKDEHNPHLELTLSARKKISSVLEHLNRKWGNSNIASGELLLFPYCAHQEDLATYQRWTTKDTVAVADVFLSVNSPSVFRLRYGWFSLAELEAGVSEISLTHFENCLIPEDIHAKSPSEACVQKDGKSAQVPEQCIDVLPSQFGRQNQDQVTTNQVFEVDQGMDCAAVSEGEWADTLTDISVGYLLTEASREQPALASHSTIWGAEETCDAFSFNLPASRKREGSNNSASSSPDSDSDVHPSNSEGFQGFLQDLAGAAVAHNPCIDDAKDIESLCAESPPRSDHDSAPKDQSLADLYWPDSLGPLDLDIPSATYHADDLLLGDSQNSWNRMMANSLDAFRNLSFFTADKNDSIPSIM</sequence>
<evidence type="ECO:0000313" key="7">
    <source>
        <dbReference type="Proteomes" id="UP000026961"/>
    </source>
</evidence>
<dbReference type="Gene3D" id="1.10.10.60">
    <property type="entry name" value="Homeodomain-like"/>
    <property type="match status" value="1"/>
</dbReference>
<dbReference type="EnsemblPlants" id="OGLUM12G12510.1">
    <property type="protein sequence ID" value="OGLUM12G12510.1"/>
    <property type="gene ID" value="OGLUM12G12510"/>
</dbReference>
<feature type="domain" description="SANT" evidence="5">
    <location>
        <begin position="177"/>
        <end position="223"/>
    </location>
</feature>
<dbReference type="PROSITE" id="PS50090">
    <property type="entry name" value="MYB_LIKE"/>
    <property type="match status" value="1"/>
</dbReference>
<dbReference type="PROSITE" id="PS51293">
    <property type="entry name" value="SANT"/>
    <property type="match status" value="1"/>
</dbReference>
<dbReference type="Gramene" id="OGLUM12G12510.1">
    <property type="protein sequence ID" value="OGLUM12G12510.1"/>
    <property type="gene ID" value="OGLUM12G12510"/>
</dbReference>
<evidence type="ECO:0000256" key="1">
    <source>
        <dbReference type="ARBA" id="ARBA00023125"/>
    </source>
</evidence>
<feature type="domain" description="Myb-like" evidence="4">
    <location>
        <begin position="169"/>
        <end position="219"/>
    </location>
</feature>
<dbReference type="Proteomes" id="UP000026961">
    <property type="component" value="Chromosome 12"/>
</dbReference>
<evidence type="ECO:0000259" key="4">
    <source>
        <dbReference type="PROSITE" id="PS50090"/>
    </source>
</evidence>
<dbReference type="InterPro" id="IPR055315">
    <property type="entry name" value="Cramped-like"/>
</dbReference>
<protein>
    <submittedName>
        <fullName evidence="6">Uncharacterized protein</fullName>
    </submittedName>
</protein>
<dbReference type="PANTHER" id="PTHR21677:SF1">
    <property type="entry name" value="PROTEIN CRAMPED-LIKE"/>
    <property type="match status" value="1"/>
</dbReference>
<dbReference type="InterPro" id="IPR017884">
    <property type="entry name" value="SANT_dom"/>
</dbReference>
<keyword evidence="1" id="KW-0238">DNA-binding</keyword>
<dbReference type="InterPro" id="IPR009057">
    <property type="entry name" value="Homeodomain-like_sf"/>
</dbReference>
<dbReference type="InterPro" id="IPR001005">
    <property type="entry name" value="SANT/Myb"/>
</dbReference>
<dbReference type="SUPFAM" id="SSF46689">
    <property type="entry name" value="Homeodomain-like"/>
    <property type="match status" value="1"/>
</dbReference>
<dbReference type="GO" id="GO:0007389">
    <property type="term" value="P:pattern specification process"/>
    <property type="evidence" value="ECO:0007669"/>
    <property type="project" value="TreeGrafter"/>
</dbReference>
<evidence type="ECO:0000259" key="5">
    <source>
        <dbReference type="PROSITE" id="PS51293"/>
    </source>
</evidence>
<dbReference type="GO" id="GO:0003682">
    <property type="term" value="F:chromatin binding"/>
    <property type="evidence" value="ECO:0007669"/>
    <property type="project" value="InterPro"/>
</dbReference>
<dbReference type="CDD" id="cd00167">
    <property type="entry name" value="SANT"/>
    <property type="match status" value="1"/>
</dbReference>
<dbReference type="HOGENOM" id="CLU_018948_1_0_1"/>
<organism evidence="6">
    <name type="scientific">Oryza glumipatula</name>
    <dbReference type="NCBI Taxonomy" id="40148"/>
    <lineage>
        <taxon>Eukaryota</taxon>
        <taxon>Viridiplantae</taxon>
        <taxon>Streptophyta</taxon>
        <taxon>Embryophyta</taxon>
        <taxon>Tracheophyta</taxon>
        <taxon>Spermatophyta</taxon>
        <taxon>Magnoliopsida</taxon>
        <taxon>Liliopsida</taxon>
        <taxon>Poales</taxon>
        <taxon>Poaceae</taxon>
        <taxon>BOP clade</taxon>
        <taxon>Oryzoideae</taxon>
        <taxon>Oryzeae</taxon>
        <taxon>Oryzinae</taxon>
        <taxon>Oryza</taxon>
    </lineage>
</organism>
<dbReference type="FunFam" id="1.10.10.60:FF:000287">
    <property type="entry name" value="TSL-kinase interacting protein 1"/>
    <property type="match status" value="1"/>
</dbReference>
<reference evidence="6" key="2">
    <citation type="submission" date="2018-05" db="EMBL/GenBank/DDBJ databases">
        <title>OgluRS3 (Oryza glumaepatula Reference Sequence Version 3).</title>
        <authorList>
            <person name="Zhang J."/>
            <person name="Kudrna D."/>
            <person name="Lee S."/>
            <person name="Talag J."/>
            <person name="Welchert J."/>
            <person name="Wing R.A."/>
        </authorList>
    </citation>
    <scope>NUCLEOTIDE SEQUENCE [LARGE SCALE GENOMIC DNA]</scope>
</reference>
<dbReference type="Pfam" id="PF00249">
    <property type="entry name" value="Myb_DNA-binding"/>
    <property type="match status" value="1"/>
</dbReference>
<evidence type="ECO:0000256" key="3">
    <source>
        <dbReference type="SAM" id="MobiDB-lite"/>
    </source>
</evidence>
<evidence type="ECO:0000313" key="6">
    <source>
        <dbReference type="EnsemblPlants" id="OGLUM12G12510.1"/>
    </source>
</evidence>
<dbReference type="AlphaFoldDB" id="A0A0E0BSD1"/>
<feature type="region of interest" description="Disordered" evidence="3">
    <location>
        <begin position="673"/>
        <end position="699"/>
    </location>
</feature>
<keyword evidence="7" id="KW-1185">Reference proteome</keyword>